<evidence type="ECO:0000256" key="3">
    <source>
        <dbReference type="SAM" id="SignalP"/>
    </source>
</evidence>
<organism evidence="4 5">
    <name type="scientific">Panagrellus redivivus</name>
    <name type="common">Microworm</name>
    <dbReference type="NCBI Taxonomy" id="6233"/>
    <lineage>
        <taxon>Eukaryota</taxon>
        <taxon>Metazoa</taxon>
        <taxon>Ecdysozoa</taxon>
        <taxon>Nematoda</taxon>
        <taxon>Chromadorea</taxon>
        <taxon>Rhabditida</taxon>
        <taxon>Tylenchina</taxon>
        <taxon>Panagrolaimomorpha</taxon>
        <taxon>Panagrolaimoidea</taxon>
        <taxon>Panagrolaimidae</taxon>
        <taxon>Panagrellus</taxon>
    </lineage>
</organism>
<reference evidence="5" key="2">
    <citation type="submission" date="2020-10" db="UniProtKB">
        <authorList>
            <consortium name="WormBaseParasite"/>
        </authorList>
    </citation>
    <scope>IDENTIFICATION</scope>
</reference>
<feature type="region of interest" description="Disordered" evidence="1">
    <location>
        <begin position="269"/>
        <end position="295"/>
    </location>
</feature>
<reference evidence="4" key="1">
    <citation type="journal article" date="2013" name="Genetics">
        <title>The draft genome and transcriptome of Panagrellus redivivus are shaped by the harsh demands of a free-living lifestyle.</title>
        <authorList>
            <person name="Srinivasan J."/>
            <person name="Dillman A.R."/>
            <person name="Macchietto M.G."/>
            <person name="Heikkinen L."/>
            <person name="Lakso M."/>
            <person name="Fracchia K.M."/>
            <person name="Antoshechkin I."/>
            <person name="Mortazavi A."/>
            <person name="Wong G."/>
            <person name="Sternberg P.W."/>
        </authorList>
    </citation>
    <scope>NUCLEOTIDE SEQUENCE [LARGE SCALE GENOMIC DNA]</scope>
    <source>
        <strain evidence="4">MT8872</strain>
    </source>
</reference>
<protein>
    <submittedName>
        <fullName evidence="5">CUB domain-containing protein</fullName>
    </submittedName>
</protein>
<feature type="transmembrane region" description="Helical" evidence="2">
    <location>
        <begin position="170"/>
        <end position="199"/>
    </location>
</feature>
<keyword evidence="2" id="KW-0472">Membrane</keyword>
<feature type="compositionally biased region" description="Polar residues" evidence="1">
    <location>
        <begin position="483"/>
        <end position="496"/>
    </location>
</feature>
<keyword evidence="2" id="KW-0812">Transmembrane</keyword>
<feature type="signal peptide" evidence="3">
    <location>
        <begin position="1"/>
        <end position="18"/>
    </location>
</feature>
<dbReference type="AlphaFoldDB" id="A0A7E4UWW2"/>
<feature type="region of interest" description="Disordered" evidence="1">
    <location>
        <begin position="388"/>
        <end position="542"/>
    </location>
</feature>
<name>A0A7E4UWW2_PANRE</name>
<proteinExistence type="predicted"/>
<dbReference type="Proteomes" id="UP000492821">
    <property type="component" value="Unassembled WGS sequence"/>
</dbReference>
<dbReference type="WBParaSite" id="Pan_g13593.t1">
    <property type="protein sequence ID" value="Pan_g13593.t1"/>
    <property type="gene ID" value="Pan_g13593"/>
</dbReference>
<accession>A0A7E4UWW2</accession>
<feature type="compositionally biased region" description="Low complexity" evidence="1">
    <location>
        <begin position="388"/>
        <end position="404"/>
    </location>
</feature>
<keyword evidence="2" id="KW-1133">Transmembrane helix</keyword>
<keyword evidence="4" id="KW-1185">Reference proteome</keyword>
<feature type="compositionally biased region" description="Low complexity" evidence="1">
    <location>
        <begin position="505"/>
        <end position="533"/>
    </location>
</feature>
<sequence length="542" mass="59871">MDGALFILVIFVLRSVVALRECEGYRVLLGAFSDNCQLATIDLCEGAADYEIVQCDLSFCLMNNGIPNLEGCPGYESADVTSISTPSKGPQGVPIRWHGSTIWVTNKTLEYQNQSVVLTDFGNIVNLFFLKTAQKRRPKRHVVEGSKMWLRLKTGKTPEPPDEKKKKMPLHLLIIICVVVTFLALIVLCFCIIGCIYVCRRLCRKSGDSFTHSRESRSRSRRIWENFKSLFKKKRRKPRSVFSTHSNQPISGVAFDVVPAEPVVAVKGNPTPQRFMSPENNQSLMGTTGNDSSHTSYEEAVNQDVEQVDDPLYIPGFRAKGPLAPDHIDAEKFKHRGQLVLKKRQKVNLHHDLANDSYHQPKSTDHIKFDSQMNEVIDFGPGVEQIISNKSKSSTRSCSTAPSRMPMATDFVPTAPAITPKKGSLKSAKSKTPAISSRRKGRRVIPPPPPPARAQPMPTNVRPVLPVPPAPQPAHAQPMPKSEMTQPKSATNTTAPFSEPQLPGSSEPNRPSSSEPNRPSSSDGGGKSVKSQKTQQESMMIS</sequence>
<evidence type="ECO:0000313" key="5">
    <source>
        <dbReference type="WBParaSite" id="Pan_g13593.t1"/>
    </source>
</evidence>
<evidence type="ECO:0000256" key="1">
    <source>
        <dbReference type="SAM" id="MobiDB-lite"/>
    </source>
</evidence>
<evidence type="ECO:0000256" key="2">
    <source>
        <dbReference type="SAM" id="Phobius"/>
    </source>
</evidence>
<feature type="chain" id="PRO_5028875114" evidence="3">
    <location>
        <begin position="19"/>
        <end position="542"/>
    </location>
</feature>
<feature type="compositionally biased region" description="Polar residues" evidence="1">
    <location>
        <begin position="270"/>
        <end position="295"/>
    </location>
</feature>
<keyword evidence="3" id="KW-0732">Signal</keyword>
<evidence type="ECO:0000313" key="4">
    <source>
        <dbReference type="Proteomes" id="UP000492821"/>
    </source>
</evidence>